<dbReference type="InterPro" id="IPR000315">
    <property type="entry name" value="Znf_B-box"/>
</dbReference>
<evidence type="ECO:0000256" key="2">
    <source>
        <dbReference type="PROSITE-ProRule" id="PRU00024"/>
    </source>
</evidence>
<dbReference type="EMBL" id="JAIWYP010000014">
    <property type="protein sequence ID" value="KAH3712458.1"/>
    <property type="molecule type" value="Genomic_DNA"/>
</dbReference>
<dbReference type="GO" id="GO:0140625">
    <property type="term" value="F:opioid growth factor receptor activity"/>
    <property type="evidence" value="ECO:0007669"/>
    <property type="project" value="InterPro"/>
</dbReference>
<organism evidence="4 5">
    <name type="scientific">Dreissena polymorpha</name>
    <name type="common">Zebra mussel</name>
    <name type="synonym">Mytilus polymorpha</name>
    <dbReference type="NCBI Taxonomy" id="45954"/>
    <lineage>
        <taxon>Eukaryota</taxon>
        <taxon>Metazoa</taxon>
        <taxon>Spiralia</taxon>
        <taxon>Lophotrochozoa</taxon>
        <taxon>Mollusca</taxon>
        <taxon>Bivalvia</taxon>
        <taxon>Autobranchia</taxon>
        <taxon>Heteroconchia</taxon>
        <taxon>Euheterodonta</taxon>
        <taxon>Imparidentia</taxon>
        <taxon>Neoheterodontei</taxon>
        <taxon>Myida</taxon>
        <taxon>Dreissenoidea</taxon>
        <taxon>Dreissenidae</taxon>
        <taxon>Dreissena</taxon>
    </lineage>
</organism>
<keyword evidence="2" id="KW-0479">Metal-binding</keyword>
<comment type="similarity">
    <text evidence="1">Belongs to the opioid growth factor receptor family.</text>
</comment>
<sequence>MSKAIPNACMFCSHEVPVSFCKNCDCVLGKNCLINHNKLPVFANHVTVELDDTQKRTIVDSTKEYNSNTSENDDSGCNYDIHLQKCPHHETENQTLYCVKHDATICGRCLRTRHKYCIEECIDLFDVTIDEKLLDKTLTTISEFGTKIQDHEQAVKENIQLNDHCMSTSLKDLDEFCSDLIERINDLKENVYIDCVQRHKQTRERLVKIKETCDKEMLTVNKRKQLIETQVQLKHNRSLYIEAVRLKRDKKEISARIQQIREANHMIQYSFCPNDKLAQLLINIAKEIGWVQDKVDGSDEFAEDSSVDEACDFVAYIEFYPSEAAMERYDLTIKDDYLWEDNLKFYRNESASKPFPGSYVEDMLAWRGDYKKLETGYFYIQWLFPIPASSGLNNCAQELYAHEADEMQRDPIVVGKVLRSYEMMLDFYGMELVDVTSGKVRRCTKNWENRYAYLNRTFPNYIRIRRILICLGQLGYERFQVPLVRFIMAEAKVTEELHAVDSKIIRILIEAIKDEDDRLSMSTLLLDMEAFPELFDQYGLLKMKLIHN</sequence>
<dbReference type="InterPro" id="IPR039574">
    <property type="entry name" value="OGFr"/>
</dbReference>
<reference evidence="4" key="1">
    <citation type="journal article" date="2019" name="bioRxiv">
        <title>The Genome of the Zebra Mussel, Dreissena polymorpha: A Resource for Invasive Species Research.</title>
        <authorList>
            <person name="McCartney M.A."/>
            <person name="Auch B."/>
            <person name="Kono T."/>
            <person name="Mallez S."/>
            <person name="Zhang Y."/>
            <person name="Obille A."/>
            <person name="Becker A."/>
            <person name="Abrahante J.E."/>
            <person name="Garbe J."/>
            <person name="Badalamenti J.P."/>
            <person name="Herman A."/>
            <person name="Mangelson H."/>
            <person name="Liachko I."/>
            <person name="Sullivan S."/>
            <person name="Sone E.D."/>
            <person name="Koren S."/>
            <person name="Silverstein K.A.T."/>
            <person name="Beckman K.B."/>
            <person name="Gohl D.M."/>
        </authorList>
    </citation>
    <scope>NUCLEOTIDE SEQUENCE</scope>
    <source>
        <strain evidence="4">Duluth1</strain>
        <tissue evidence="4">Whole animal</tissue>
    </source>
</reference>
<dbReference type="AlphaFoldDB" id="A0A9D4BXH3"/>
<dbReference type="Gene3D" id="3.30.160.60">
    <property type="entry name" value="Classic Zinc Finger"/>
    <property type="match status" value="1"/>
</dbReference>
<dbReference type="InterPro" id="IPR006757">
    <property type="entry name" value="OGF_rcpt"/>
</dbReference>
<proteinExistence type="inferred from homology"/>
<dbReference type="GO" id="GO:0008270">
    <property type="term" value="F:zinc ion binding"/>
    <property type="evidence" value="ECO:0007669"/>
    <property type="project" value="UniProtKB-KW"/>
</dbReference>
<name>A0A9D4BXH3_DREPO</name>
<keyword evidence="2" id="KW-0863">Zinc-finger</keyword>
<keyword evidence="2" id="KW-0862">Zinc</keyword>
<evidence type="ECO:0000313" key="5">
    <source>
        <dbReference type="Proteomes" id="UP000828390"/>
    </source>
</evidence>
<evidence type="ECO:0000259" key="3">
    <source>
        <dbReference type="PROSITE" id="PS50119"/>
    </source>
</evidence>
<protein>
    <recommendedName>
        <fullName evidence="3">B box-type domain-containing protein</fullName>
    </recommendedName>
</protein>
<dbReference type="Pfam" id="PF04664">
    <property type="entry name" value="OGFr_N"/>
    <property type="match status" value="1"/>
</dbReference>
<keyword evidence="5" id="KW-1185">Reference proteome</keyword>
<dbReference type="OrthoDB" id="9030204at2759"/>
<dbReference type="PROSITE" id="PS50119">
    <property type="entry name" value="ZF_BBOX"/>
    <property type="match status" value="1"/>
</dbReference>
<dbReference type="CDD" id="cd19757">
    <property type="entry name" value="Bbox1"/>
    <property type="match status" value="1"/>
</dbReference>
<dbReference type="Proteomes" id="UP000828390">
    <property type="component" value="Unassembled WGS sequence"/>
</dbReference>
<evidence type="ECO:0000256" key="1">
    <source>
        <dbReference type="ARBA" id="ARBA00010365"/>
    </source>
</evidence>
<reference evidence="4" key="2">
    <citation type="submission" date="2020-11" db="EMBL/GenBank/DDBJ databases">
        <authorList>
            <person name="McCartney M.A."/>
            <person name="Auch B."/>
            <person name="Kono T."/>
            <person name="Mallez S."/>
            <person name="Becker A."/>
            <person name="Gohl D.M."/>
            <person name="Silverstein K.A.T."/>
            <person name="Koren S."/>
            <person name="Bechman K.B."/>
            <person name="Herman A."/>
            <person name="Abrahante J.E."/>
            <person name="Garbe J."/>
        </authorList>
    </citation>
    <scope>NUCLEOTIDE SEQUENCE</scope>
    <source>
        <strain evidence="4">Duluth1</strain>
        <tissue evidence="4">Whole animal</tissue>
    </source>
</reference>
<dbReference type="PANTHER" id="PTHR14015">
    <property type="entry name" value="OPIOID GROWTH FACTOR RECEPTOR OGFR ZETA-TYPE OPIOID RECEPTOR"/>
    <property type="match status" value="1"/>
</dbReference>
<comment type="caution">
    <text evidence="4">The sequence shown here is derived from an EMBL/GenBank/DDBJ whole genome shotgun (WGS) entry which is preliminary data.</text>
</comment>
<dbReference type="GO" id="GO:0016020">
    <property type="term" value="C:membrane"/>
    <property type="evidence" value="ECO:0007669"/>
    <property type="project" value="InterPro"/>
</dbReference>
<evidence type="ECO:0000313" key="4">
    <source>
        <dbReference type="EMBL" id="KAH3712458.1"/>
    </source>
</evidence>
<accession>A0A9D4BXH3</accession>
<gene>
    <name evidence="4" type="ORF">DPMN_072160</name>
</gene>
<feature type="domain" description="B box-type" evidence="3">
    <location>
        <begin position="81"/>
        <end position="115"/>
    </location>
</feature>
<dbReference type="PANTHER" id="PTHR14015:SF2">
    <property type="entry name" value="OPIOID GROWTH FACTOR RECEPTOR (OGFR) CONSERVED DOMAIN-CONTAINING PROTEIN"/>
    <property type="match status" value="1"/>
</dbReference>